<reference evidence="1 2" key="1">
    <citation type="submission" date="2019-03" db="EMBL/GenBank/DDBJ databases">
        <title>Genomic Encyclopedia of Type Strains, Phase IV (KMG-IV): sequencing the most valuable type-strain genomes for metagenomic binning, comparative biology and taxonomic classification.</title>
        <authorList>
            <person name="Goeker M."/>
        </authorList>
    </citation>
    <scope>NUCLEOTIDE SEQUENCE [LARGE SCALE GENOMIC DNA]</scope>
    <source>
        <strain evidence="1 2">DSM 2132</strain>
    </source>
</reference>
<dbReference type="SUPFAM" id="SSF53448">
    <property type="entry name" value="Nucleotide-diphospho-sugar transferases"/>
    <property type="match status" value="1"/>
</dbReference>
<gene>
    <name evidence="1" type="ORF">EV659_1068</name>
</gene>
<dbReference type="Proteomes" id="UP000295399">
    <property type="component" value="Unassembled WGS sequence"/>
</dbReference>
<dbReference type="EMBL" id="SLXO01000006">
    <property type="protein sequence ID" value="TCP33850.1"/>
    <property type="molecule type" value="Genomic_DNA"/>
</dbReference>
<dbReference type="InParanoid" id="A0A4R2PEY7"/>
<dbReference type="AlphaFoldDB" id="A0A4R2PEY7"/>
<dbReference type="InterPro" id="IPR018641">
    <property type="entry name" value="Trfase_1_rSAM/seldom-assoc"/>
</dbReference>
<dbReference type="OrthoDB" id="9798250at2"/>
<name>A0A4R2PEY7_RHOSA</name>
<dbReference type="PANTHER" id="PTHR36529:SF1">
    <property type="entry name" value="GLYCOSYLTRANSFERASE"/>
    <property type="match status" value="1"/>
</dbReference>
<dbReference type="PANTHER" id="PTHR36529">
    <property type="entry name" value="SLL1095 PROTEIN"/>
    <property type="match status" value="1"/>
</dbReference>
<evidence type="ECO:0000313" key="2">
    <source>
        <dbReference type="Proteomes" id="UP000295399"/>
    </source>
</evidence>
<dbReference type="InterPro" id="IPR029044">
    <property type="entry name" value="Nucleotide-diphossugar_trans"/>
</dbReference>
<organism evidence="1 2">
    <name type="scientific">Rhodothalassium salexigens DSM 2132</name>
    <dbReference type="NCBI Taxonomy" id="1188247"/>
    <lineage>
        <taxon>Bacteria</taxon>
        <taxon>Pseudomonadati</taxon>
        <taxon>Pseudomonadota</taxon>
        <taxon>Alphaproteobacteria</taxon>
        <taxon>Rhodothalassiales</taxon>
        <taxon>Rhodothalassiaceae</taxon>
        <taxon>Rhodothalassium</taxon>
    </lineage>
</organism>
<protein>
    <recommendedName>
        <fullName evidence="3">Glycosyltransferase</fullName>
    </recommendedName>
</protein>
<keyword evidence="2" id="KW-1185">Reference proteome</keyword>
<dbReference type="Pfam" id="PF09837">
    <property type="entry name" value="DUF2064"/>
    <property type="match status" value="1"/>
</dbReference>
<sequence length="222" mass="24785">MAGAIAILVKTPGLSPVKTRLAADLGTDRAEAFFRLSVKAVQSVVAEFLEVRTDWRAYWYVVERKGLKDPLWQDFETRPCGRGELGLRMARIYHHLCAEHGRAVLLGADTPQLTSAMLHAVWFVMEARARPVIGPAEDGGFYLFGGRMEMPAPVWTETRYSVPETLADLTRRMGEAGVGAPFLLNPLSDVDTLRDLVWAVRQMPPDPTPEQQALIDWVRALK</sequence>
<evidence type="ECO:0008006" key="3">
    <source>
        <dbReference type="Google" id="ProtNLM"/>
    </source>
</evidence>
<dbReference type="RefSeq" id="WP_132708521.1">
    <property type="nucleotide sequence ID" value="NZ_JACIGF010000006.1"/>
</dbReference>
<evidence type="ECO:0000313" key="1">
    <source>
        <dbReference type="EMBL" id="TCP33850.1"/>
    </source>
</evidence>
<comment type="caution">
    <text evidence="1">The sequence shown here is derived from an EMBL/GenBank/DDBJ whole genome shotgun (WGS) entry which is preliminary data.</text>
</comment>
<proteinExistence type="predicted"/>
<dbReference type="Gene3D" id="3.90.550.10">
    <property type="entry name" value="Spore Coat Polysaccharide Biosynthesis Protein SpsA, Chain A"/>
    <property type="match status" value="1"/>
</dbReference>
<accession>A0A4R2PEY7</accession>